<dbReference type="AlphaFoldDB" id="A0A150M6F7"/>
<reference evidence="1 2" key="1">
    <citation type="submission" date="2016-01" db="EMBL/GenBank/DDBJ databases">
        <title>Draft Genome Sequences of Seven Thermophilic Sporeformers Isolated from Foods.</title>
        <authorList>
            <person name="Berendsen E.M."/>
            <person name="Wells-Bennik M.H."/>
            <person name="Krawcyk A.O."/>
            <person name="De Jong A."/>
            <person name="Holsappel S."/>
            <person name="Eijlander R.T."/>
            <person name="Kuipers O.P."/>
        </authorList>
    </citation>
    <scope>NUCLEOTIDE SEQUENCE [LARGE SCALE GENOMIC DNA]</scope>
    <source>
        <strain evidence="1 2">B4135</strain>
    </source>
</reference>
<dbReference type="Proteomes" id="UP000075683">
    <property type="component" value="Unassembled WGS sequence"/>
</dbReference>
<name>A0A150M6F7_9BACI</name>
<comment type="caution">
    <text evidence="1">The sequence shown here is derived from an EMBL/GenBank/DDBJ whole genome shotgun (WGS) entry which is preliminary data.</text>
</comment>
<proteinExistence type="predicted"/>
<sequence>MYNGNIQDCYHRGETDNIIIEEAKALGNEDIIKVTGRTKGAIEDHFDSTPELEHILTESSK</sequence>
<evidence type="ECO:0000313" key="2">
    <source>
        <dbReference type="Proteomes" id="UP000075683"/>
    </source>
</evidence>
<dbReference type="STRING" id="301148.B4135_0701"/>
<evidence type="ECO:0000313" key="1">
    <source>
        <dbReference type="EMBL" id="KYD19802.1"/>
    </source>
</evidence>
<organism evidence="1 2">
    <name type="scientific">Caldibacillus debilis</name>
    <dbReference type="NCBI Taxonomy" id="301148"/>
    <lineage>
        <taxon>Bacteria</taxon>
        <taxon>Bacillati</taxon>
        <taxon>Bacillota</taxon>
        <taxon>Bacilli</taxon>
        <taxon>Bacillales</taxon>
        <taxon>Bacillaceae</taxon>
        <taxon>Caldibacillus</taxon>
    </lineage>
</organism>
<accession>A0A150M6F7</accession>
<protein>
    <submittedName>
        <fullName evidence="1">Uncharacterized protein</fullName>
    </submittedName>
</protein>
<gene>
    <name evidence="1" type="ORF">B4135_0701</name>
</gene>
<dbReference type="EMBL" id="LQYT01000037">
    <property type="protein sequence ID" value="KYD19802.1"/>
    <property type="molecule type" value="Genomic_DNA"/>
</dbReference>